<dbReference type="InterPro" id="IPR036737">
    <property type="entry name" value="OmpA-like_sf"/>
</dbReference>
<dbReference type="Proteomes" id="UP000563426">
    <property type="component" value="Unassembled WGS sequence"/>
</dbReference>
<comment type="caution">
    <text evidence="6">The sequence shown here is derived from an EMBL/GenBank/DDBJ whole genome shotgun (WGS) entry which is preliminary data.</text>
</comment>
<evidence type="ECO:0000259" key="5">
    <source>
        <dbReference type="PROSITE" id="PS51123"/>
    </source>
</evidence>
<dbReference type="AlphaFoldDB" id="A0A7Y4KTJ9"/>
<evidence type="ECO:0000256" key="2">
    <source>
        <dbReference type="SAM" id="Coils"/>
    </source>
</evidence>
<reference evidence="6 7" key="1">
    <citation type="submission" date="2020-05" db="EMBL/GenBank/DDBJ databases">
        <authorList>
            <person name="Whitworth D."/>
        </authorList>
    </citation>
    <scope>NUCLEOTIDE SEQUENCE [LARGE SCALE GENOMIC DNA]</scope>
    <source>
        <strain evidence="6 7">AB043B</strain>
    </source>
</reference>
<sequence>MDDARTEAALGRWRWLPWGLLAVAAVVASTGAWLGSRSLQALEARSAQLEREATESEAHVAQLQTLRQAMERRLRALERQQQAQEWGGAAAELQAKSAEAQQARREAALEALGRSLKDALKAGDVALALEDDALRVEVSERLLFAPASTALTPEGAAVLKQAAAVFRSPLADHRVAVEAHTDEALPAGPGGPVTTAWELSAARAVAVVRQLGEREGLAPERLSATGHAAYRPLVPNDSPPHRASNRRVTLRLSPTPVTPEGAAVARTEPPSRPMKRQAKAKAKKTAHR</sequence>
<evidence type="ECO:0000256" key="4">
    <source>
        <dbReference type="SAM" id="Phobius"/>
    </source>
</evidence>
<accession>A0A7Y4KTJ9</accession>
<feature type="coiled-coil region" evidence="2">
    <location>
        <begin position="39"/>
        <end position="110"/>
    </location>
</feature>
<feature type="domain" description="OmpA-like" evidence="5">
    <location>
        <begin position="131"/>
        <end position="256"/>
    </location>
</feature>
<proteinExistence type="predicted"/>
<keyword evidence="2" id="KW-0175">Coiled coil</keyword>
<name>A0A7Y4KTJ9_9BACT</name>
<protein>
    <submittedName>
        <fullName evidence="6">OmpA family protein</fullName>
    </submittedName>
</protein>
<gene>
    <name evidence="6" type="ORF">HMI49_41025</name>
</gene>
<dbReference type="InterPro" id="IPR006665">
    <property type="entry name" value="OmpA-like"/>
</dbReference>
<evidence type="ECO:0000256" key="1">
    <source>
        <dbReference type="PROSITE-ProRule" id="PRU00473"/>
    </source>
</evidence>
<organism evidence="6 7">
    <name type="scientific">Corallococcus exercitus</name>
    <dbReference type="NCBI Taxonomy" id="2316736"/>
    <lineage>
        <taxon>Bacteria</taxon>
        <taxon>Pseudomonadati</taxon>
        <taxon>Myxococcota</taxon>
        <taxon>Myxococcia</taxon>
        <taxon>Myxococcales</taxon>
        <taxon>Cystobacterineae</taxon>
        <taxon>Myxococcaceae</taxon>
        <taxon>Corallococcus</taxon>
    </lineage>
</organism>
<evidence type="ECO:0000313" key="6">
    <source>
        <dbReference type="EMBL" id="NOK39568.1"/>
    </source>
</evidence>
<feature type="compositionally biased region" description="Basic residues" evidence="3">
    <location>
        <begin position="273"/>
        <end position="288"/>
    </location>
</feature>
<evidence type="ECO:0000256" key="3">
    <source>
        <dbReference type="SAM" id="MobiDB-lite"/>
    </source>
</evidence>
<keyword evidence="7" id="KW-1185">Reference proteome</keyword>
<dbReference type="RefSeq" id="WP_171439011.1">
    <property type="nucleotide sequence ID" value="NZ_JABFJV010000512.1"/>
</dbReference>
<dbReference type="CDD" id="cd07185">
    <property type="entry name" value="OmpA_C-like"/>
    <property type="match status" value="1"/>
</dbReference>
<dbReference type="InterPro" id="IPR050330">
    <property type="entry name" value="Bact_OuterMem_StrucFunc"/>
</dbReference>
<keyword evidence="4" id="KW-1133">Transmembrane helix</keyword>
<dbReference type="Gene3D" id="3.30.1330.60">
    <property type="entry name" value="OmpA-like domain"/>
    <property type="match status" value="1"/>
</dbReference>
<dbReference type="PANTHER" id="PTHR30329:SF20">
    <property type="entry name" value="EXPORTED PROTEIN"/>
    <property type="match status" value="1"/>
</dbReference>
<keyword evidence="1 4" id="KW-0472">Membrane</keyword>
<feature type="region of interest" description="Disordered" evidence="3">
    <location>
        <begin position="230"/>
        <end position="288"/>
    </location>
</feature>
<keyword evidence="4" id="KW-0812">Transmembrane</keyword>
<dbReference type="SUPFAM" id="SSF103088">
    <property type="entry name" value="OmpA-like"/>
    <property type="match status" value="1"/>
</dbReference>
<dbReference type="EMBL" id="JABFJV010000512">
    <property type="protein sequence ID" value="NOK39568.1"/>
    <property type="molecule type" value="Genomic_DNA"/>
</dbReference>
<dbReference type="PROSITE" id="PS51123">
    <property type="entry name" value="OMPA_2"/>
    <property type="match status" value="1"/>
</dbReference>
<evidence type="ECO:0000313" key="7">
    <source>
        <dbReference type="Proteomes" id="UP000563426"/>
    </source>
</evidence>
<feature type="transmembrane region" description="Helical" evidence="4">
    <location>
        <begin position="15"/>
        <end position="35"/>
    </location>
</feature>
<dbReference type="GO" id="GO:0016020">
    <property type="term" value="C:membrane"/>
    <property type="evidence" value="ECO:0007669"/>
    <property type="project" value="UniProtKB-UniRule"/>
</dbReference>
<dbReference type="PANTHER" id="PTHR30329">
    <property type="entry name" value="STATOR ELEMENT OF FLAGELLAR MOTOR COMPLEX"/>
    <property type="match status" value="1"/>
</dbReference>
<dbReference type="Pfam" id="PF00691">
    <property type="entry name" value="OmpA"/>
    <property type="match status" value="1"/>
</dbReference>